<evidence type="ECO:0000313" key="2">
    <source>
        <dbReference type="Proteomes" id="UP000240608"/>
    </source>
</evidence>
<proteinExistence type="predicted"/>
<reference evidence="1 2" key="1">
    <citation type="submission" date="2018-03" db="EMBL/GenBank/DDBJ databases">
        <title>Cross-interface Injection: A General Nanoliter Liquid Handling Method Applied to Single Cells Genome Amplification Automated Nanoliter Liquid Handling Applied to Single Cell Multiple Displacement Amplification.</title>
        <authorList>
            <person name="Yun J."/>
            <person name="Xu P."/>
            <person name="Xu J."/>
            <person name="Dai X."/>
            <person name="Wang Y."/>
            <person name="Zheng X."/>
            <person name="Cao C."/>
            <person name="Yi Q."/>
            <person name="Zhu Y."/>
            <person name="Wang L."/>
            <person name="Dong Z."/>
            <person name="Huang Y."/>
            <person name="Huang L."/>
            <person name="Du W."/>
        </authorList>
    </citation>
    <scope>NUCLEOTIDE SEQUENCE [LARGE SCALE GENOMIC DNA]</scope>
    <source>
        <strain evidence="1 2">Z-D1-2</strain>
    </source>
</reference>
<comment type="caution">
    <text evidence="1">The sequence shown here is derived from an EMBL/GenBank/DDBJ whole genome shotgun (WGS) entry which is preliminary data.</text>
</comment>
<name>A0A2T4DTU8_9BACT</name>
<accession>A0A2T4DTU8</accession>
<dbReference type="AlphaFoldDB" id="A0A2T4DTU8"/>
<protein>
    <submittedName>
        <fullName evidence="1">Uncharacterized protein</fullName>
    </submittedName>
</protein>
<organism evidence="1 2">
    <name type="scientific">Marivirga lumbricoides</name>
    <dbReference type="NCBI Taxonomy" id="1046115"/>
    <lineage>
        <taxon>Bacteria</taxon>
        <taxon>Pseudomonadati</taxon>
        <taxon>Bacteroidota</taxon>
        <taxon>Cytophagia</taxon>
        <taxon>Cytophagales</taxon>
        <taxon>Marivirgaceae</taxon>
        <taxon>Marivirga</taxon>
    </lineage>
</organism>
<dbReference type="EMBL" id="PYVU01000019">
    <property type="protein sequence ID" value="PTB97264.1"/>
    <property type="molecule type" value="Genomic_DNA"/>
</dbReference>
<dbReference type="Proteomes" id="UP000240608">
    <property type="component" value="Unassembled WGS sequence"/>
</dbReference>
<evidence type="ECO:0000313" key="1">
    <source>
        <dbReference type="EMBL" id="PTB97264.1"/>
    </source>
</evidence>
<sequence>MNVLFETDKLRIEHEFENAFLIEKISGKELMCDSFYGDPACGLISLKNDWAIIAGEHLTIWREGKSKDQQVKRIEHEDLKWIHAIRLKSENIVKILTDPWSEKSEIWELNIDSLQFTKIRDFKDCFDTEFKENIDW</sequence>
<gene>
    <name evidence="1" type="ORF">C9994_03550</name>
</gene>